<reference evidence="1" key="1">
    <citation type="submission" date="2019-11" db="EMBL/GenBank/DDBJ databases">
        <title>Nori genome reveals adaptations in red seaweeds to the harsh intertidal environment.</title>
        <authorList>
            <person name="Wang D."/>
            <person name="Mao Y."/>
        </authorList>
    </citation>
    <scope>NUCLEOTIDE SEQUENCE</scope>
    <source>
        <tissue evidence="1">Gametophyte</tissue>
    </source>
</reference>
<keyword evidence="2" id="KW-1185">Reference proteome</keyword>
<gene>
    <name evidence="1" type="ORF">I4F81_005523</name>
</gene>
<comment type="caution">
    <text evidence="1">The sequence shown here is derived from an EMBL/GenBank/DDBJ whole genome shotgun (WGS) entry which is preliminary data.</text>
</comment>
<protein>
    <submittedName>
        <fullName evidence="1">Uncharacterized protein</fullName>
    </submittedName>
</protein>
<evidence type="ECO:0000313" key="1">
    <source>
        <dbReference type="EMBL" id="KAK1862957.1"/>
    </source>
</evidence>
<accession>A0ACC3BYI3</accession>
<evidence type="ECO:0000313" key="2">
    <source>
        <dbReference type="Proteomes" id="UP000798662"/>
    </source>
</evidence>
<name>A0ACC3BYI3_PYRYE</name>
<organism evidence="1 2">
    <name type="scientific">Pyropia yezoensis</name>
    <name type="common">Susabi-nori</name>
    <name type="synonym">Porphyra yezoensis</name>
    <dbReference type="NCBI Taxonomy" id="2788"/>
    <lineage>
        <taxon>Eukaryota</taxon>
        <taxon>Rhodophyta</taxon>
        <taxon>Bangiophyceae</taxon>
        <taxon>Bangiales</taxon>
        <taxon>Bangiaceae</taxon>
        <taxon>Pyropia</taxon>
    </lineage>
</organism>
<sequence length="278" mass="27901">MARSQPPAASPLRRLPLKRHKRQSGAVGDGRGASRRVCSASTVANGFFLSRAVPAPPPPAPPPALPAAAAAANPLAAPYPASAGSTPPLAAPRPASVPAPSGVPASRGLGHCQADPPRPPAAVASAAVYATVVAPPTWRRCEPGTPPPARPSAPPRHPAHTMGVDAQPLLVAPPPPSHSLCSTVCPASSLHPRTTLLPATCIVDADGCRGCDGLTSLNGTPGGCVPGSVCCGGGGKRVRCEHPRPGRGRMLGFGGAPPAWVQRRSGRQLSSVTSLQAM</sequence>
<proteinExistence type="predicted"/>
<dbReference type="Proteomes" id="UP000798662">
    <property type="component" value="Chromosome 2"/>
</dbReference>
<dbReference type="EMBL" id="CM020619">
    <property type="protein sequence ID" value="KAK1862957.1"/>
    <property type="molecule type" value="Genomic_DNA"/>
</dbReference>